<dbReference type="AlphaFoldDB" id="A0A1L5BLF6"/>
<dbReference type="PANTHER" id="PTHR43581:SF2">
    <property type="entry name" value="EXCINUCLEASE ATPASE SUBUNIT"/>
    <property type="match status" value="1"/>
</dbReference>
<dbReference type="InterPro" id="IPR027417">
    <property type="entry name" value="P-loop_NTPase"/>
</dbReference>
<sequence length="390" mass="42892">MIAGIEIENFTAFGNLDIPLSPRINVIIGSNGTGKTHLLKAIYALAIASQPASAVEGSEKEENAQLTNKLLRVFSPDESRVGALRARGTSGGARLCLKGSDDTRVAISFNSNSRGVQVERDARSEAQSRPVFIPTKEVLSLVRAVQDESHDRATVEMIFDDTYLDLAELLANPGFEDEAASLAEDPRLSNIVRELVALVGGRYRWTNDGGFQFEPGGYEERADPERSRAKTAQMYQDSTVLRFVPRGREPFSSGMTAEGYRKIGVLHRLLCNGSINPGSTGVLLWDEPEANLNPALMKEVVQVLLQLARNGQQIILATHDYVLLKWFDLLIDSRKEDHIRFHALCRDAGTDQLTVETSENYSLISKTAISDTFAELFDEDVVRALGGVKP</sequence>
<proteinExistence type="predicted"/>
<dbReference type="SUPFAM" id="SSF52540">
    <property type="entry name" value="P-loop containing nucleoside triphosphate hydrolases"/>
    <property type="match status" value="1"/>
</dbReference>
<dbReference type="InterPro" id="IPR051396">
    <property type="entry name" value="Bact_Antivir_Def_Nuclease"/>
</dbReference>
<dbReference type="InterPro" id="IPR003959">
    <property type="entry name" value="ATPase_AAA_core"/>
</dbReference>
<dbReference type="InterPro" id="IPR003593">
    <property type="entry name" value="AAA+_ATPase"/>
</dbReference>
<dbReference type="Pfam" id="PF13304">
    <property type="entry name" value="AAA_21"/>
    <property type="match status" value="1"/>
</dbReference>
<dbReference type="SMART" id="SM00382">
    <property type="entry name" value="AAA"/>
    <property type="match status" value="1"/>
</dbReference>
<dbReference type="Pfam" id="PF13175">
    <property type="entry name" value="AAA_15"/>
    <property type="match status" value="1"/>
</dbReference>
<protein>
    <submittedName>
        <fullName evidence="2">AAA family ATPase</fullName>
    </submittedName>
</protein>
<name>A0A1L5BLF6_SPHIB</name>
<reference evidence="2 3" key="1">
    <citation type="journal article" date="2012" name="J. Bacteriol.">
        <title>Genome sequence of Sphingobium indicum B90A, a hexachlorocyclohexane-degrading bacterium.</title>
        <authorList>
            <person name="Anand S."/>
            <person name="Sangwan N."/>
            <person name="Lata P."/>
            <person name="Kaur J."/>
            <person name="Dua A."/>
            <person name="Singh A.K."/>
            <person name="Verma M."/>
            <person name="Kaur J."/>
            <person name="Khurana J.P."/>
            <person name="Khurana P."/>
            <person name="Mathur S."/>
            <person name="Lal R."/>
        </authorList>
    </citation>
    <scope>NUCLEOTIDE SEQUENCE [LARGE SCALE GENOMIC DNA]</scope>
    <source>
        <strain evidence="3">DSM 16412 / CCM 7286 / MTCC 6364 / B90A</strain>
    </source>
</reference>
<dbReference type="GO" id="GO:0016887">
    <property type="term" value="F:ATP hydrolysis activity"/>
    <property type="evidence" value="ECO:0007669"/>
    <property type="project" value="InterPro"/>
</dbReference>
<dbReference type="Proteomes" id="UP000004550">
    <property type="component" value="Chromosome"/>
</dbReference>
<dbReference type="InterPro" id="IPR041685">
    <property type="entry name" value="AAA_GajA/Old/RecF-like"/>
</dbReference>
<dbReference type="RefSeq" id="WP_007688320.1">
    <property type="nucleotide sequence ID" value="NZ_CP013070.1"/>
</dbReference>
<evidence type="ECO:0000259" key="1">
    <source>
        <dbReference type="SMART" id="SM00382"/>
    </source>
</evidence>
<accession>A0A1L5BLF6</accession>
<organism evidence="2 3">
    <name type="scientific">Sphingobium indicum (strain DSM 16412 / CCM 7286 / MTCC 6364 / B90A)</name>
    <dbReference type="NCBI Taxonomy" id="861109"/>
    <lineage>
        <taxon>Bacteria</taxon>
        <taxon>Pseudomonadati</taxon>
        <taxon>Pseudomonadota</taxon>
        <taxon>Alphaproteobacteria</taxon>
        <taxon>Sphingomonadales</taxon>
        <taxon>Sphingomonadaceae</taxon>
        <taxon>Sphingobium</taxon>
    </lineage>
</organism>
<dbReference type="EMBL" id="CP013070">
    <property type="protein sequence ID" value="APL93648.1"/>
    <property type="molecule type" value="Genomic_DNA"/>
</dbReference>
<dbReference type="KEGG" id="sinb:SIDU_03455"/>
<evidence type="ECO:0000313" key="2">
    <source>
        <dbReference type="EMBL" id="APL93648.1"/>
    </source>
</evidence>
<feature type="domain" description="AAA+ ATPase" evidence="1">
    <location>
        <begin position="21"/>
        <end position="337"/>
    </location>
</feature>
<dbReference type="Gene3D" id="3.40.50.300">
    <property type="entry name" value="P-loop containing nucleotide triphosphate hydrolases"/>
    <property type="match status" value="2"/>
</dbReference>
<dbReference type="PANTHER" id="PTHR43581">
    <property type="entry name" value="ATP/GTP PHOSPHATASE"/>
    <property type="match status" value="1"/>
</dbReference>
<dbReference type="GO" id="GO:0005524">
    <property type="term" value="F:ATP binding"/>
    <property type="evidence" value="ECO:0007669"/>
    <property type="project" value="InterPro"/>
</dbReference>
<evidence type="ECO:0000313" key="3">
    <source>
        <dbReference type="Proteomes" id="UP000004550"/>
    </source>
</evidence>
<gene>
    <name evidence="2" type="ORF">SIDU_03455</name>
</gene>